<dbReference type="InterPro" id="IPR009057">
    <property type="entry name" value="Homeodomain-like_sf"/>
</dbReference>
<dbReference type="InterPro" id="IPR050204">
    <property type="entry name" value="AraC_XylS_family_regulators"/>
</dbReference>
<dbReference type="InterPro" id="IPR018062">
    <property type="entry name" value="HTH_AraC-typ_CS"/>
</dbReference>
<feature type="domain" description="HTH araC/xylS-type" evidence="4">
    <location>
        <begin position="188"/>
        <end position="286"/>
    </location>
</feature>
<dbReference type="Pfam" id="PF12833">
    <property type="entry name" value="HTH_18"/>
    <property type="match status" value="1"/>
</dbReference>
<evidence type="ECO:0000313" key="5">
    <source>
        <dbReference type="EMBL" id="MDQ9072759.1"/>
    </source>
</evidence>
<dbReference type="AlphaFoldDB" id="A0AAW8JLM1"/>
<protein>
    <submittedName>
        <fullName evidence="5">Helix-turn-helix domain-containing protein</fullName>
    </submittedName>
</protein>
<reference evidence="5" key="1">
    <citation type="submission" date="2023-08" db="EMBL/GenBank/DDBJ databases">
        <title>Emergence of clinically-relevant ST2 carbapenem-resistant Acinetobacter baumannii strains in hospital sewages in Zhejiang, East of China.</title>
        <authorList>
            <person name="Kaichao C."/>
            <person name="Zhang R."/>
        </authorList>
    </citation>
    <scope>NUCLEOTIDE SEQUENCE</scope>
    <source>
        <strain evidence="5">M-SY-60</strain>
    </source>
</reference>
<dbReference type="PANTHER" id="PTHR46796:SF6">
    <property type="entry name" value="ARAC SUBFAMILY"/>
    <property type="match status" value="1"/>
</dbReference>
<proteinExistence type="predicted"/>
<dbReference type="SUPFAM" id="SSF46689">
    <property type="entry name" value="Homeodomain-like"/>
    <property type="match status" value="2"/>
</dbReference>
<dbReference type="Proteomes" id="UP001243195">
    <property type="component" value="Unassembled WGS sequence"/>
</dbReference>
<evidence type="ECO:0000313" key="6">
    <source>
        <dbReference type="Proteomes" id="UP001243195"/>
    </source>
</evidence>
<evidence type="ECO:0000256" key="1">
    <source>
        <dbReference type="ARBA" id="ARBA00023015"/>
    </source>
</evidence>
<gene>
    <name evidence="5" type="ORF">RFH51_14970</name>
</gene>
<sequence length="292" mass="33648">MNYQTIQQLQQHKAQLIDTTILGSHMQLAAWKNQHDLVSVCSNHHTLSLYVEGGYESYRKTPLGWRNGGAPDRFCLMPKGQESTWDIRGDLTFVHLYYTDQHLRETALKIWDKEPLFIELNEQNFVPDQSITLLYRQFLLSCDWQDKSNQLQLSSTATLLLNYLLKNYSNVQWNLPTVTGGLAPFLLKRVQEWIEDHLHLGLTIADLAQQTGLSEYHFAHMFKQSTGLPPHQFVLQRRLLRAHDLIVSSQLNLTEIALCCGFSSAGHFSARFKQHFGYSPSSLRKNTTQNQC</sequence>
<organism evidence="5 6">
    <name type="scientific">Acinetobacter gerneri</name>
    <dbReference type="NCBI Taxonomy" id="202952"/>
    <lineage>
        <taxon>Bacteria</taxon>
        <taxon>Pseudomonadati</taxon>
        <taxon>Pseudomonadota</taxon>
        <taxon>Gammaproteobacteria</taxon>
        <taxon>Moraxellales</taxon>
        <taxon>Moraxellaceae</taxon>
        <taxon>Acinetobacter</taxon>
    </lineage>
</organism>
<dbReference type="PROSITE" id="PS01124">
    <property type="entry name" value="HTH_ARAC_FAMILY_2"/>
    <property type="match status" value="1"/>
</dbReference>
<evidence type="ECO:0000259" key="4">
    <source>
        <dbReference type="PROSITE" id="PS01124"/>
    </source>
</evidence>
<dbReference type="PANTHER" id="PTHR46796">
    <property type="entry name" value="HTH-TYPE TRANSCRIPTIONAL ACTIVATOR RHAS-RELATED"/>
    <property type="match status" value="1"/>
</dbReference>
<keyword evidence="3" id="KW-0804">Transcription</keyword>
<name>A0AAW8JLM1_9GAMM</name>
<comment type="caution">
    <text evidence="5">The sequence shown here is derived from an EMBL/GenBank/DDBJ whole genome shotgun (WGS) entry which is preliminary data.</text>
</comment>
<dbReference type="InterPro" id="IPR020449">
    <property type="entry name" value="Tscrpt_reg_AraC-type_HTH"/>
</dbReference>
<dbReference type="GO" id="GO:0043565">
    <property type="term" value="F:sequence-specific DNA binding"/>
    <property type="evidence" value="ECO:0007669"/>
    <property type="project" value="InterPro"/>
</dbReference>
<evidence type="ECO:0000256" key="2">
    <source>
        <dbReference type="ARBA" id="ARBA00023125"/>
    </source>
</evidence>
<dbReference type="EMBL" id="JAVIDA010000025">
    <property type="protein sequence ID" value="MDQ9072759.1"/>
    <property type="molecule type" value="Genomic_DNA"/>
</dbReference>
<dbReference type="PRINTS" id="PR00032">
    <property type="entry name" value="HTHARAC"/>
</dbReference>
<dbReference type="GO" id="GO:0003700">
    <property type="term" value="F:DNA-binding transcription factor activity"/>
    <property type="evidence" value="ECO:0007669"/>
    <property type="project" value="InterPro"/>
</dbReference>
<keyword evidence="1" id="KW-0805">Transcription regulation</keyword>
<dbReference type="SMART" id="SM00342">
    <property type="entry name" value="HTH_ARAC"/>
    <property type="match status" value="1"/>
</dbReference>
<keyword evidence="2" id="KW-0238">DNA-binding</keyword>
<accession>A0AAW8JLM1</accession>
<dbReference type="Gene3D" id="1.10.10.60">
    <property type="entry name" value="Homeodomain-like"/>
    <property type="match status" value="2"/>
</dbReference>
<evidence type="ECO:0000256" key="3">
    <source>
        <dbReference type="ARBA" id="ARBA00023163"/>
    </source>
</evidence>
<dbReference type="RefSeq" id="WP_308956948.1">
    <property type="nucleotide sequence ID" value="NZ_JAVICY010000027.1"/>
</dbReference>
<dbReference type="InterPro" id="IPR018060">
    <property type="entry name" value="HTH_AraC"/>
</dbReference>
<dbReference type="PROSITE" id="PS00041">
    <property type="entry name" value="HTH_ARAC_FAMILY_1"/>
    <property type="match status" value="1"/>
</dbReference>